<evidence type="ECO:0000256" key="2">
    <source>
        <dbReference type="ARBA" id="ARBA00022723"/>
    </source>
</evidence>
<dbReference type="GO" id="GO:0003746">
    <property type="term" value="F:translation elongation factor activity"/>
    <property type="evidence" value="ECO:0007669"/>
    <property type="project" value="UniProtKB-KW"/>
</dbReference>
<dbReference type="InterPro" id="IPR003617">
    <property type="entry name" value="TFIIS/CRSP70_N_sub"/>
</dbReference>
<dbReference type="SUPFAM" id="SSF57783">
    <property type="entry name" value="Zinc beta-ribbon"/>
    <property type="match status" value="1"/>
</dbReference>
<dbReference type="PANTHER" id="PTHR11477:SF0">
    <property type="entry name" value="IP08861P-RELATED"/>
    <property type="match status" value="1"/>
</dbReference>
<dbReference type="PIRSF" id="PIRSF006704">
    <property type="entry name" value="TF_IIS"/>
    <property type="match status" value="1"/>
</dbReference>
<keyword evidence="13" id="KW-0251">Elongation factor</keyword>
<evidence type="ECO:0000256" key="3">
    <source>
        <dbReference type="ARBA" id="ARBA00022771"/>
    </source>
</evidence>
<dbReference type="Pfam" id="PF07500">
    <property type="entry name" value="TFIIS_M"/>
    <property type="match status" value="1"/>
</dbReference>
<evidence type="ECO:0000313" key="13">
    <source>
        <dbReference type="EMBL" id="ELQ36551.1"/>
    </source>
</evidence>
<dbReference type="PROSITE" id="PS51321">
    <property type="entry name" value="TFIIS_CENTRAL"/>
    <property type="match status" value="1"/>
</dbReference>
<dbReference type="Pfam" id="PF08711">
    <property type="entry name" value="Med26"/>
    <property type="match status" value="1"/>
</dbReference>
<protein>
    <recommendedName>
        <fullName evidence="8">Transcription elongation factor</fullName>
    </recommendedName>
</protein>
<keyword evidence="13" id="KW-0648">Protein biosynthesis</keyword>
<dbReference type="FunFam" id="2.20.25.10:FF:000001">
    <property type="entry name" value="Probable Transcription elongation factor S-II"/>
    <property type="match status" value="1"/>
</dbReference>
<gene>
    <name evidence="13" type="ORF">OOU_Y34scaffold00654g7</name>
</gene>
<dbReference type="InterPro" id="IPR001222">
    <property type="entry name" value="Znf_TFIIS"/>
</dbReference>
<dbReference type="GO" id="GO:0005634">
    <property type="term" value="C:nucleus"/>
    <property type="evidence" value="ECO:0007669"/>
    <property type="project" value="UniProtKB-SubCell"/>
</dbReference>
<comment type="similarity">
    <text evidence="8">Belongs to the TFS-II family.</text>
</comment>
<dbReference type="PROSITE" id="PS00466">
    <property type="entry name" value="ZF_TFIIS_1"/>
    <property type="match status" value="1"/>
</dbReference>
<feature type="domain" description="TFIIS N-terminal" evidence="11">
    <location>
        <begin position="4"/>
        <end position="80"/>
    </location>
</feature>
<dbReference type="GO" id="GO:0031440">
    <property type="term" value="P:regulation of mRNA 3'-end processing"/>
    <property type="evidence" value="ECO:0007669"/>
    <property type="project" value="TreeGrafter"/>
</dbReference>
<dbReference type="GO" id="GO:0000977">
    <property type="term" value="F:RNA polymerase II transcription regulatory region sequence-specific DNA binding"/>
    <property type="evidence" value="ECO:0007669"/>
    <property type="project" value="TreeGrafter"/>
</dbReference>
<evidence type="ECO:0000256" key="7">
    <source>
        <dbReference type="PROSITE-ProRule" id="PRU00649"/>
    </source>
</evidence>
<dbReference type="NCBIfam" id="TIGR01385">
    <property type="entry name" value="TFSII"/>
    <property type="match status" value="1"/>
</dbReference>
<evidence type="ECO:0000259" key="11">
    <source>
        <dbReference type="PROSITE" id="PS51319"/>
    </source>
</evidence>
<organism evidence="13">
    <name type="scientific">Pyricularia oryzae (strain Y34)</name>
    <name type="common">Rice blast fungus</name>
    <name type="synonym">Magnaporthe oryzae</name>
    <dbReference type="NCBI Taxonomy" id="1143189"/>
    <lineage>
        <taxon>Eukaryota</taxon>
        <taxon>Fungi</taxon>
        <taxon>Dikarya</taxon>
        <taxon>Ascomycota</taxon>
        <taxon>Pezizomycotina</taxon>
        <taxon>Sordariomycetes</taxon>
        <taxon>Sordariomycetidae</taxon>
        <taxon>Magnaporthales</taxon>
        <taxon>Pyriculariaceae</taxon>
        <taxon>Pyricularia</taxon>
    </lineage>
</organism>
<dbReference type="PROSITE" id="PS51319">
    <property type="entry name" value="TFIIS_N"/>
    <property type="match status" value="1"/>
</dbReference>
<dbReference type="Gene3D" id="1.20.930.10">
    <property type="entry name" value="Conserved domain common to transcription factors TFIIS, elongin A, CRSP70"/>
    <property type="match status" value="1"/>
</dbReference>
<keyword evidence="3 6" id="KW-0863">Zinc-finger</keyword>
<keyword evidence="8" id="KW-0238">DNA-binding</keyword>
<dbReference type="Proteomes" id="UP000011086">
    <property type="component" value="Unassembled WGS sequence"/>
</dbReference>
<dbReference type="InterPro" id="IPR035441">
    <property type="entry name" value="TFIIS/LEDGF_dom_sf"/>
</dbReference>
<dbReference type="InterPro" id="IPR003618">
    <property type="entry name" value="TFIIS_cen_dom"/>
</dbReference>
<dbReference type="SMART" id="SM00509">
    <property type="entry name" value="TFS2N"/>
    <property type="match status" value="1"/>
</dbReference>
<keyword evidence="8" id="KW-0804">Transcription</keyword>
<evidence type="ECO:0000259" key="12">
    <source>
        <dbReference type="PROSITE" id="PS51321"/>
    </source>
</evidence>
<dbReference type="SUPFAM" id="SSF47676">
    <property type="entry name" value="Conserved domain common to transcription factors TFIIS, elongin A, CRSP70"/>
    <property type="match status" value="1"/>
</dbReference>
<dbReference type="EMBL" id="JH793506">
    <property type="protein sequence ID" value="ELQ36551.1"/>
    <property type="molecule type" value="Genomic_DNA"/>
</dbReference>
<keyword evidence="2 8" id="KW-0479">Metal-binding</keyword>
<evidence type="ECO:0000256" key="4">
    <source>
        <dbReference type="ARBA" id="ARBA00022833"/>
    </source>
</evidence>
<dbReference type="InterPro" id="IPR017923">
    <property type="entry name" value="TFIIS_N"/>
</dbReference>
<dbReference type="GO" id="GO:0001139">
    <property type="term" value="F:RNA polymerase II complex recruiting activity"/>
    <property type="evidence" value="ECO:0007669"/>
    <property type="project" value="TreeGrafter"/>
</dbReference>
<feature type="region of interest" description="Disordered" evidence="9">
    <location>
        <begin position="73"/>
        <end position="144"/>
    </location>
</feature>
<proteinExistence type="inferred from homology"/>
<sequence>MDDKELQRSIKELVKAVGNEPQETIIRMLENLKKATPSEDSLRATKAGVVVGKLRSNSDKSIARVAAEVVTKWKKSVEAEKRKRAGGPAGASSPAAASSPTSMNAPSPAAASRPSGSGNGTKPWTGDASKRRWDADKVDKNRTGNTTRDNIIGLIYNGLAFKSYAPIDAILAKSVEIEQAAFVAYKGDTAEYRNKMRSLFSNLKSNRDLAKGVFSGNIAASKFVVMTSDELKSNDLRKQEEELAKENMKKAQVPMAERSISDALECSKCKQKKVSYTQAQTRSADEPMTTFCECTVCGNRWKLWDR</sequence>
<dbReference type="GO" id="GO:0006368">
    <property type="term" value="P:transcription elongation by RNA polymerase II"/>
    <property type="evidence" value="ECO:0007669"/>
    <property type="project" value="InterPro"/>
</dbReference>
<dbReference type="GO" id="GO:0006362">
    <property type="term" value="P:transcription elongation by RNA polymerase I"/>
    <property type="evidence" value="ECO:0007669"/>
    <property type="project" value="TreeGrafter"/>
</dbReference>
<dbReference type="FunFam" id="1.10.472.30:FF:000003">
    <property type="entry name" value="Transcription elongation factor S-II"/>
    <property type="match status" value="1"/>
</dbReference>
<comment type="subcellular location">
    <subcellularLocation>
        <location evidence="1 7 8">Nucleus</location>
    </subcellularLocation>
</comment>
<evidence type="ECO:0000256" key="1">
    <source>
        <dbReference type="ARBA" id="ARBA00004123"/>
    </source>
</evidence>
<dbReference type="Gene3D" id="2.20.25.10">
    <property type="match status" value="1"/>
</dbReference>
<dbReference type="PANTHER" id="PTHR11477">
    <property type="entry name" value="TRANSCRIPTION FACTOR S-II ZINC FINGER DOMAIN-CONTAINING PROTEIN"/>
    <property type="match status" value="1"/>
</dbReference>
<evidence type="ECO:0000256" key="8">
    <source>
        <dbReference type="RuleBase" id="RU368078"/>
    </source>
</evidence>
<evidence type="ECO:0000256" key="6">
    <source>
        <dbReference type="PROSITE-ProRule" id="PRU00472"/>
    </source>
</evidence>
<comment type="function">
    <text evidence="8">Necessary for efficient RNA polymerase II transcription elongation past template-encoded arresting sites.</text>
</comment>
<feature type="domain" description="TFIIS-type" evidence="10">
    <location>
        <begin position="262"/>
        <end position="302"/>
    </location>
</feature>
<dbReference type="AlphaFoldDB" id="A0AA97NUG3"/>
<feature type="compositionally biased region" description="Low complexity" evidence="9">
    <location>
        <begin position="90"/>
        <end position="116"/>
    </location>
</feature>
<keyword evidence="8" id="KW-0805">Transcription regulation</keyword>
<name>A0AA97NUG3_PYRO3</name>
<keyword evidence="5 7" id="KW-0539">Nucleus</keyword>
<dbReference type="InterPro" id="IPR036575">
    <property type="entry name" value="TFIIS_cen_dom_sf"/>
</dbReference>
<evidence type="ECO:0000259" key="10">
    <source>
        <dbReference type="PROSITE" id="PS51133"/>
    </source>
</evidence>
<evidence type="ECO:0000256" key="5">
    <source>
        <dbReference type="ARBA" id="ARBA00023242"/>
    </source>
</evidence>
<dbReference type="SUPFAM" id="SSF46942">
    <property type="entry name" value="Elongation factor TFIIS domain 2"/>
    <property type="match status" value="1"/>
</dbReference>
<dbReference type="GO" id="GO:0008270">
    <property type="term" value="F:zinc ion binding"/>
    <property type="evidence" value="ECO:0007669"/>
    <property type="project" value="UniProtKB-UniRule"/>
</dbReference>
<dbReference type="SMART" id="SM00510">
    <property type="entry name" value="TFS2M"/>
    <property type="match status" value="1"/>
</dbReference>
<accession>A0AA97NUG3</accession>
<dbReference type="PROSITE" id="PS51133">
    <property type="entry name" value="ZF_TFIIS_2"/>
    <property type="match status" value="1"/>
</dbReference>
<evidence type="ECO:0000256" key="9">
    <source>
        <dbReference type="SAM" id="MobiDB-lite"/>
    </source>
</evidence>
<dbReference type="Pfam" id="PF01096">
    <property type="entry name" value="Zn_ribbon_TFIIS"/>
    <property type="match status" value="1"/>
</dbReference>
<dbReference type="GO" id="GO:0031564">
    <property type="term" value="P:transcription antitermination"/>
    <property type="evidence" value="ECO:0007669"/>
    <property type="project" value="TreeGrafter"/>
</dbReference>
<dbReference type="SMART" id="SM00440">
    <property type="entry name" value="ZnF_C2C2"/>
    <property type="match status" value="1"/>
</dbReference>
<keyword evidence="4 8" id="KW-0862">Zinc</keyword>
<dbReference type="InterPro" id="IPR006289">
    <property type="entry name" value="TFSII"/>
</dbReference>
<reference evidence="13" key="1">
    <citation type="journal article" date="2012" name="PLoS Genet.">
        <title>Comparative analysis of the genomes of two field isolates of the rice blast fungus Magnaporthe oryzae.</title>
        <authorList>
            <person name="Xue M."/>
            <person name="Yang J."/>
            <person name="Li Z."/>
            <person name="Hu S."/>
            <person name="Yao N."/>
            <person name="Dean R.A."/>
            <person name="Zhao W."/>
            <person name="Shen M."/>
            <person name="Zhang H."/>
            <person name="Li C."/>
            <person name="Liu L."/>
            <person name="Cao L."/>
            <person name="Xu X."/>
            <person name="Xing Y."/>
            <person name="Hsiang T."/>
            <person name="Zhang Z."/>
            <person name="Xu J.R."/>
            <person name="Peng Y.L."/>
        </authorList>
    </citation>
    <scope>NUCLEOTIDE SEQUENCE</scope>
    <source>
        <strain evidence="13">Y34</strain>
    </source>
</reference>
<dbReference type="InterPro" id="IPR035100">
    <property type="entry name" value="TF_IIS-typ"/>
</dbReference>
<feature type="compositionally biased region" description="Basic and acidic residues" evidence="9">
    <location>
        <begin position="128"/>
        <end position="142"/>
    </location>
</feature>
<feature type="domain" description="TFIIS central" evidence="12">
    <location>
        <begin position="147"/>
        <end position="259"/>
    </location>
</feature>
<dbReference type="Gene3D" id="1.10.472.30">
    <property type="entry name" value="Transcription elongation factor S-II, central domain"/>
    <property type="match status" value="1"/>
</dbReference>
<dbReference type="CDD" id="cd13749">
    <property type="entry name" value="Zn-ribbon_TFIIS"/>
    <property type="match status" value="1"/>
</dbReference>